<comment type="similarity">
    <text evidence="1">Belongs to the EutB family.</text>
</comment>
<dbReference type="PIRSF" id="PIRSF018788">
    <property type="entry name" value="EutB"/>
    <property type="match status" value="1"/>
</dbReference>
<dbReference type="InterPro" id="IPR013785">
    <property type="entry name" value="Aldolase_TIM"/>
</dbReference>
<dbReference type="NCBIfam" id="NF011649">
    <property type="entry name" value="PRK15067.1"/>
    <property type="match status" value="1"/>
</dbReference>
<dbReference type="HAMAP" id="MF_00861">
    <property type="entry name" value="EutB"/>
    <property type="match status" value="1"/>
</dbReference>
<feature type="binding site" evidence="1">
    <location>
        <position position="295"/>
    </location>
    <ligand>
        <name>adenosylcob(III)alamin</name>
        <dbReference type="ChEBI" id="CHEBI:18408"/>
    </ligand>
</feature>
<organism evidence="2 3">
    <name type="scientific">Candidatus Eubacterium faecale</name>
    <dbReference type="NCBI Taxonomy" id="2838568"/>
    <lineage>
        <taxon>Bacteria</taxon>
        <taxon>Bacillati</taxon>
        <taxon>Bacillota</taxon>
        <taxon>Clostridia</taxon>
        <taxon>Eubacteriales</taxon>
        <taxon>Eubacteriaceae</taxon>
        <taxon>Eubacterium</taxon>
    </lineage>
</organism>
<dbReference type="GO" id="GO:0046336">
    <property type="term" value="P:ethanolamine catabolic process"/>
    <property type="evidence" value="ECO:0007669"/>
    <property type="project" value="UniProtKB-UniRule"/>
</dbReference>
<comment type="cofactor">
    <cofactor evidence="1">
        <name>adenosylcob(III)alamin</name>
        <dbReference type="ChEBI" id="CHEBI:18408"/>
    </cofactor>
    <text evidence="1">Binds between the large and small subunits.</text>
</comment>
<evidence type="ECO:0000256" key="1">
    <source>
        <dbReference type="HAMAP-Rule" id="MF_00861"/>
    </source>
</evidence>
<feature type="binding site" evidence="1">
    <location>
        <position position="287"/>
    </location>
    <ligand>
        <name>substrate</name>
    </ligand>
</feature>
<sequence>MKLDTTLFSKKYTFSSVKEVLAKANEKKSGDTLAGIGAADAKERTAAKYVLSDLTVEEITNSPAVDYKSDSVTRIILDDLNRAQYDKIKNLTIGELREKILDNMISGDEILQLAGGMSSEVIAALAKLMGNLDLMYVSRKLHVTATCNTTIGERGTFAARLQPNHPTDDVKGVTASLLEGLSYGIGDAVIGLNPAIDTLKSTADILTLFNDVKTKLAVPTQICVLSHITTQMQALRQGVPMDLCFQSIAGSEKALSSFGTDVDMLAEANELMAERGTAKGPNYLYFETGQGSELSSNSHNGADQLVMESRCYGLARHYKPFLVNTVVGFIGPEYIYDSKELVRAALEDNFCGHMHGLPMGCDICYTNHMKADQNDCDSLLVMLASSGCHYVIGVPQSDDVMLMYQSTSYHDIAAVREMLGLSPILPFREWLESYGIWENGRLGKNAGNPRIFL</sequence>
<feature type="binding site" evidence="1">
    <location>
        <position position="401"/>
    </location>
    <ligand>
        <name>adenosylcob(III)alamin</name>
        <dbReference type="ChEBI" id="CHEBI:18408"/>
    </ligand>
</feature>
<dbReference type="AlphaFoldDB" id="A0A9D2S968"/>
<gene>
    <name evidence="1" type="primary">eutB</name>
    <name evidence="2" type="ORF">IAA37_00525</name>
</gene>
<feature type="binding site" evidence="1">
    <location>
        <position position="362"/>
    </location>
    <ligand>
        <name>substrate</name>
    </ligand>
</feature>
<comment type="subcellular location">
    <subcellularLocation>
        <location evidence="1">Bacterial microcompartment</location>
    </subcellularLocation>
</comment>
<keyword evidence="1" id="KW-0170">Cobalt</keyword>
<evidence type="ECO:0000313" key="3">
    <source>
        <dbReference type="Proteomes" id="UP000823877"/>
    </source>
</evidence>
<dbReference type="GO" id="GO:0009350">
    <property type="term" value="C:ethanolamine ammonia-lyase complex"/>
    <property type="evidence" value="ECO:0007669"/>
    <property type="project" value="UniProtKB-UniRule"/>
</dbReference>
<dbReference type="Gene3D" id="1.10.220.70">
    <property type="entry name" value="lyase"/>
    <property type="match status" value="1"/>
</dbReference>
<dbReference type="InterPro" id="IPR044939">
    <property type="entry name" value="EutB_dom_2_sf"/>
</dbReference>
<feature type="binding site" evidence="1">
    <location>
        <position position="194"/>
    </location>
    <ligand>
        <name>adenosylcob(III)alamin</name>
        <dbReference type="ChEBI" id="CHEBI:18408"/>
    </ligand>
</feature>
<reference evidence="2" key="1">
    <citation type="journal article" date="2021" name="PeerJ">
        <title>Extensive microbial diversity within the chicken gut microbiome revealed by metagenomics and culture.</title>
        <authorList>
            <person name="Gilroy R."/>
            <person name="Ravi A."/>
            <person name="Getino M."/>
            <person name="Pursley I."/>
            <person name="Horton D.L."/>
            <person name="Alikhan N.F."/>
            <person name="Baker D."/>
            <person name="Gharbi K."/>
            <person name="Hall N."/>
            <person name="Watson M."/>
            <person name="Adriaenssens E.M."/>
            <person name="Foster-Nyarko E."/>
            <person name="Jarju S."/>
            <person name="Secka A."/>
            <person name="Antonio M."/>
            <person name="Oren A."/>
            <person name="Chaudhuri R.R."/>
            <person name="La Ragione R."/>
            <person name="Hildebrand F."/>
            <person name="Pallen M.J."/>
        </authorList>
    </citation>
    <scope>NUCLEOTIDE SEQUENCE</scope>
    <source>
        <strain evidence="2">CHK188-16595</strain>
    </source>
</reference>
<dbReference type="InterPro" id="IPR044941">
    <property type="entry name" value="EutB_N_sf"/>
</dbReference>
<dbReference type="Proteomes" id="UP000823877">
    <property type="component" value="Unassembled WGS sequence"/>
</dbReference>
<keyword evidence="1" id="KW-0846">Cobalamin</keyword>
<dbReference type="GO" id="GO:0005829">
    <property type="term" value="C:cytosol"/>
    <property type="evidence" value="ECO:0007669"/>
    <property type="project" value="TreeGrafter"/>
</dbReference>
<dbReference type="InterPro" id="IPR010628">
    <property type="entry name" value="EutB"/>
</dbReference>
<dbReference type="GO" id="GO:0031419">
    <property type="term" value="F:cobalamin binding"/>
    <property type="evidence" value="ECO:0007669"/>
    <property type="project" value="UniProtKB-UniRule"/>
</dbReference>
<dbReference type="Pfam" id="PF06751">
    <property type="entry name" value="EutB"/>
    <property type="match status" value="1"/>
</dbReference>
<dbReference type="PANTHER" id="PTHR39329">
    <property type="entry name" value="ETHANOLAMINE AMMONIA-LYASE HEAVY CHAIN"/>
    <property type="match status" value="1"/>
</dbReference>
<dbReference type="Gene3D" id="2.30.170.30">
    <property type="entry name" value="ethanolamine ammonia-lyase heavy chain domain like"/>
    <property type="match status" value="1"/>
</dbReference>
<dbReference type="GO" id="GO:0006520">
    <property type="term" value="P:amino acid metabolic process"/>
    <property type="evidence" value="ECO:0007669"/>
    <property type="project" value="InterPro"/>
</dbReference>
<dbReference type="EMBL" id="DWXN01000002">
    <property type="protein sequence ID" value="HJB74145.1"/>
    <property type="molecule type" value="Genomic_DNA"/>
</dbReference>
<proteinExistence type="inferred from homology"/>
<dbReference type="GO" id="GO:0008851">
    <property type="term" value="F:ethanolamine ammonia-lyase activity"/>
    <property type="evidence" value="ECO:0007669"/>
    <property type="project" value="UniProtKB-UniRule"/>
</dbReference>
<dbReference type="PANTHER" id="PTHR39329:SF1">
    <property type="entry name" value="ETHANOLAMINE AMMONIA-LYASE LARGE SUBUNIT"/>
    <property type="match status" value="1"/>
</dbReference>
<comment type="pathway">
    <text evidence="1">Amine and polyamine degradation; ethanolamine degradation.</text>
</comment>
<keyword evidence="1" id="KW-1283">Bacterial microcompartment</keyword>
<evidence type="ECO:0000313" key="2">
    <source>
        <dbReference type="EMBL" id="HJB74145.1"/>
    </source>
</evidence>
<feature type="binding site" evidence="1">
    <location>
        <position position="193"/>
    </location>
    <ligand>
        <name>substrate</name>
    </ligand>
</feature>
<comment type="subunit">
    <text evidence="1">The basic unit is a heterodimer which dimerizes to form tetramers. The heterotetramers trimerize; 6 large subunits form a core ring with 6 small subunits projecting outwards.</text>
</comment>
<name>A0A9D2S968_9FIRM</name>
<comment type="catalytic activity">
    <reaction evidence="1">
        <text>ethanolamine = acetaldehyde + NH4(+)</text>
        <dbReference type="Rhea" id="RHEA:15313"/>
        <dbReference type="ChEBI" id="CHEBI:15343"/>
        <dbReference type="ChEBI" id="CHEBI:28938"/>
        <dbReference type="ChEBI" id="CHEBI:57603"/>
        <dbReference type="EC" id="4.3.1.7"/>
    </reaction>
</comment>
<dbReference type="Gene3D" id="3.20.20.70">
    <property type="entry name" value="Aldolase class I"/>
    <property type="match status" value="1"/>
</dbReference>
<keyword evidence="1" id="KW-0456">Lyase</keyword>
<feature type="binding site" evidence="1">
    <location>
        <begin position="160"/>
        <end position="162"/>
    </location>
    <ligand>
        <name>substrate</name>
    </ligand>
</feature>
<dbReference type="GO" id="GO:0031471">
    <property type="term" value="C:ethanolamine degradation polyhedral organelle"/>
    <property type="evidence" value="ECO:0007669"/>
    <property type="project" value="UniProtKB-UniRule"/>
</dbReference>
<reference evidence="2" key="2">
    <citation type="submission" date="2021-04" db="EMBL/GenBank/DDBJ databases">
        <authorList>
            <person name="Gilroy R."/>
        </authorList>
    </citation>
    <scope>NUCLEOTIDE SEQUENCE</scope>
    <source>
        <strain evidence="2">CHK188-16595</strain>
    </source>
</reference>
<dbReference type="EC" id="4.3.1.7" evidence="1"/>
<comment type="caution">
    <text evidence="2">The sequence shown here is derived from an EMBL/GenBank/DDBJ whole genome shotgun (WGS) entry which is preliminary data.</text>
</comment>
<protein>
    <recommendedName>
        <fullName evidence="1">Ethanolamine ammonia-lyase large subunit</fullName>
        <shortName evidence="1">EAL large subunit</shortName>
        <ecNumber evidence="1">4.3.1.7</ecNumber>
    </recommendedName>
</protein>
<accession>A0A9D2S968</accession>
<comment type="function">
    <text evidence="1">Catalyzes the deamination of various vicinal amino-alcohols to oxo compounds. Allows this organism to utilize ethanolamine as the sole source of nitrogen and carbon in the presence of vitamin B12.</text>
</comment>
<feature type="binding site" evidence="1">
    <location>
        <position position="246"/>
    </location>
    <ligand>
        <name>adenosylcob(III)alamin</name>
        <dbReference type="ChEBI" id="CHEBI:18408"/>
    </ligand>
</feature>